<evidence type="ECO:0000313" key="5">
    <source>
        <dbReference type="Proteomes" id="UP000181860"/>
    </source>
</evidence>
<reference evidence="4" key="3">
    <citation type="submission" date="2023-04" db="EMBL/GenBank/DDBJ databases">
        <authorList>
            <person name="Wang Y."/>
        </authorList>
    </citation>
    <scope>NUCLEOTIDE SEQUENCE</scope>
    <source>
        <strain evidence="4">ZW18</strain>
    </source>
</reference>
<dbReference type="GeneID" id="72687278"/>
<dbReference type="RefSeq" id="WP_013854411.1">
    <property type="nucleotide sequence ID" value="NZ_CP061341.1"/>
</dbReference>
<dbReference type="InterPro" id="IPR016747">
    <property type="entry name" value="Phosphotransbutyrylase"/>
</dbReference>
<feature type="transmembrane region" description="Helical" evidence="1">
    <location>
        <begin position="12"/>
        <end position="32"/>
    </location>
</feature>
<name>A0AAX3UEI1_9LACO</name>
<proteinExistence type="predicted"/>
<evidence type="ECO:0000313" key="6">
    <source>
        <dbReference type="Proteomes" id="UP001242513"/>
    </source>
</evidence>
<dbReference type="PIRSF" id="PIRSF019083">
    <property type="entry name" value="UCP019083_VanZ"/>
    <property type="match status" value="1"/>
</dbReference>
<evidence type="ECO:0000259" key="2">
    <source>
        <dbReference type="Pfam" id="PF04892"/>
    </source>
</evidence>
<evidence type="ECO:0000313" key="3">
    <source>
        <dbReference type="EMBL" id="SDA42902.1"/>
    </source>
</evidence>
<dbReference type="EMBL" id="CP123735">
    <property type="protein sequence ID" value="WGO86072.1"/>
    <property type="molecule type" value="Genomic_DNA"/>
</dbReference>
<dbReference type="Proteomes" id="UP001242513">
    <property type="component" value="Chromosome"/>
</dbReference>
<feature type="transmembrane region" description="Helical" evidence="1">
    <location>
        <begin position="142"/>
        <end position="162"/>
    </location>
</feature>
<keyword evidence="5" id="KW-1185">Reference proteome</keyword>
<keyword evidence="1" id="KW-0472">Membrane</keyword>
<protein>
    <submittedName>
        <fullName evidence="4">VanZ family protein</fullName>
    </submittedName>
    <submittedName>
        <fullName evidence="3">VanZ like family protein</fullName>
    </submittedName>
</protein>
<keyword evidence="1" id="KW-0812">Transmembrane</keyword>
<dbReference type="NCBIfam" id="NF037970">
    <property type="entry name" value="vanZ_1"/>
    <property type="match status" value="1"/>
</dbReference>
<evidence type="ECO:0000313" key="4">
    <source>
        <dbReference type="EMBL" id="WGO86072.1"/>
    </source>
</evidence>
<reference evidence="3 5" key="1">
    <citation type="submission" date="2016-10" db="EMBL/GenBank/DDBJ databases">
        <authorList>
            <person name="Varghese N."/>
            <person name="Submissions S."/>
        </authorList>
    </citation>
    <scope>NUCLEOTIDE SEQUENCE [LARGE SCALE GENOMIC DNA]</scope>
    <source>
        <strain evidence="3 5">ATCC 43761</strain>
    </source>
</reference>
<dbReference type="EMBL" id="FMXC01000003">
    <property type="protein sequence ID" value="SDA42902.1"/>
    <property type="molecule type" value="Genomic_DNA"/>
</dbReference>
<feature type="transmembrane region" description="Helical" evidence="1">
    <location>
        <begin position="112"/>
        <end position="130"/>
    </location>
</feature>
<dbReference type="Pfam" id="PF04892">
    <property type="entry name" value="VanZ"/>
    <property type="match status" value="1"/>
</dbReference>
<gene>
    <name evidence="4" type="ORF">QEJ78_00840</name>
    <name evidence="3" type="ORF">SAMN02983011_00512</name>
</gene>
<accession>A0AAX3UEI1</accession>
<dbReference type="AlphaFoldDB" id="A0AAX3UEI1"/>
<reference evidence="4" key="2">
    <citation type="journal article" date="2022" name="Food Funct.">
        <title>Lactobacillus kefiranofaciens ZW18 from Kefir enhances the anti-tumor effect of anti-programmed cell death 1 (PD-1) immunotherapy by modulating the gut microbiota.</title>
        <authorList>
            <person name="Zhao J."/>
            <person name="Wang Y."/>
            <person name="Wang J."/>
            <person name="Lv M."/>
            <person name="Zhou C."/>
            <person name="Jia L."/>
            <person name="Geng W."/>
        </authorList>
    </citation>
    <scope>NUCLEOTIDE SEQUENCE</scope>
    <source>
        <strain evidence="4">ZW18</strain>
    </source>
</reference>
<feature type="domain" description="VanZ-like" evidence="2">
    <location>
        <begin position="13"/>
        <end position="159"/>
    </location>
</feature>
<sequence length="173" mass="19914">MEKFHFTKREKIFLLLALFVLIALFISSSMTYQQQEIHDNKINHYFGWLENIVAGWNFTYGGRVHNVQVDSRAGLAQFVLRKMAHFGSYFLLGGFGYLGMRRIFKIKWVAPVLTWFATIAFAAFDEYHQFLTGDRTPSVHDVILDSTGALTAIILVMIIIHVKNSIHDQKKSV</sequence>
<dbReference type="InterPro" id="IPR006976">
    <property type="entry name" value="VanZ-like"/>
</dbReference>
<feature type="transmembrane region" description="Helical" evidence="1">
    <location>
        <begin position="83"/>
        <end position="100"/>
    </location>
</feature>
<evidence type="ECO:0000256" key="1">
    <source>
        <dbReference type="SAM" id="Phobius"/>
    </source>
</evidence>
<dbReference type="Proteomes" id="UP000181860">
    <property type="component" value="Unassembled WGS sequence"/>
</dbReference>
<keyword evidence="1" id="KW-1133">Transmembrane helix</keyword>
<organism evidence="4 6">
    <name type="scientific">Lactobacillus kefiranofaciens</name>
    <dbReference type="NCBI Taxonomy" id="267818"/>
    <lineage>
        <taxon>Bacteria</taxon>
        <taxon>Bacillati</taxon>
        <taxon>Bacillota</taxon>
        <taxon>Bacilli</taxon>
        <taxon>Lactobacillales</taxon>
        <taxon>Lactobacillaceae</taxon>
        <taxon>Lactobacillus</taxon>
    </lineage>
</organism>